<keyword evidence="6" id="KW-1185">Reference proteome</keyword>
<dbReference type="GO" id="GO:0007165">
    <property type="term" value="P:signal transduction"/>
    <property type="evidence" value="ECO:0007669"/>
    <property type="project" value="UniProtKB-KW"/>
</dbReference>
<dbReference type="PROSITE" id="PS50111">
    <property type="entry name" value="CHEMOTAXIS_TRANSDUC_2"/>
    <property type="match status" value="1"/>
</dbReference>
<dbReference type="PRINTS" id="PR00260">
    <property type="entry name" value="CHEMTRNSDUCR"/>
</dbReference>
<name>A0A9X2IGP4_9ACTN</name>
<dbReference type="GO" id="GO:0016020">
    <property type="term" value="C:membrane"/>
    <property type="evidence" value="ECO:0007669"/>
    <property type="project" value="InterPro"/>
</dbReference>
<dbReference type="SUPFAM" id="SSF58104">
    <property type="entry name" value="Methyl-accepting chemotaxis protein (MCP) signaling domain"/>
    <property type="match status" value="1"/>
</dbReference>
<dbReference type="EMBL" id="JAMOIL010000013">
    <property type="protein sequence ID" value="MCM0620995.1"/>
    <property type="molecule type" value="Genomic_DNA"/>
</dbReference>
<comment type="caution">
    <text evidence="5">The sequence shown here is derived from an EMBL/GenBank/DDBJ whole genome shotgun (WGS) entry which is preliminary data.</text>
</comment>
<dbReference type="InterPro" id="IPR004089">
    <property type="entry name" value="MCPsignal_dom"/>
</dbReference>
<protein>
    <submittedName>
        <fullName evidence="5">Methyl-accepting chemotaxis protein</fullName>
    </submittedName>
</protein>
<evidence type="ECO:0000259" key="4">
    <source>
        <dbReference type="PROSITE" id="PS50111"/>
    </source>
</evidence>
<comment type="similarity">
    <text evidence="2">Belongs to the methyl-accepting chemotaxis (MCP) protein family.</text>
</comment>
<evidence type="ECO:0000256" key="1">
    <source>
        <dbReference type="ARBA" id="ARBA00023224"/>
    </source>
</evidence>
<gene>
    <name evidence="5" type="ORF">M8330_11910</name>
</gene>
<dbReference type="InterPro" id="IPR004090">
    <property type="entry name" value="Chemotax_Me-accpt_rcpt"/>
</dbReference>
<dbReference type="Pfam" id="PF00015">
    <property type="entry name" value="MCPsignal"/>
    <property type="match status" value="1"/>
</dbReference>
<evidence type="ECO:0000313" key="6">
    <source>
        <dbReference type="Proteomes" id="UP001139485"/>
    </source>
</evidence>
<dbReference type="AlphaFoldDB" id="A0A9X2IGP4"/>
<dbReference type="GO" id="GO:0006935">
    <property type="term" value="P:chemotaxis"/>
    <property type="evidence" value="ECO:0007669"/>
    <property type="project" value="InterPro"/>
</dbReference>
<accession>A0A9X2IGP4</accession>
<dbReference type="SMART" id="SM00283">
    <property type="entry name" value="MA"/>
    <property type="match status" value="1"/>
</dbReference>
<evidence type="ECO:0000313" key="5">
    <source>
        <dbReference type="EMBL" id="MCM0620995.1"/>
    </source>
</evidence>
<keyword evidence="1 3" id="KW-0807">Transducer</keyword>
<proteinExistence type="inferred from homology"/>
<dbReference type="RefSeq" id="WP_250055907.1">
    <property type="nucleotide sequence ID" value="NZ_JAMJPH010000027.1"/>
</dbReference>
<dbReference type="PANTHER" id="PTHR32089">
    <property type="entry name" value="METHYL-ACCEPTING CHEMOTAXIS PROTEIN MCPB"/>
    <property type="match status" value="1"/>
</dbReference>
<evidence type="ECO:0000256" key="2">
    <source>
        <dbReference type="ARBA" id="ARBA00029447"/>
    </source>
</evidence>
<dbReference type="Gene3D" id="1.10.287.950">
    <property type="entry name" value="Methyl-accepting chemotaxis protein"/>
    <property type="match status" value="1"/>
</dbReference>
<reference evidence="5" key="1">
    <citation type="submission" date="2022-05" db="EMBL/GenBank/DDBJ databases">
        <authorList>
            <person name="Tuo L."/>
        </authorList>
    </citation>
    <scope>NUCLEOTIDE SEQUENCE</scope>
    <source>
        <strain evidence="5">BSK12Z-4</strain>
    </source>
</reference>
<dbReference type="PANTHER" id="PTHR32089:SF112">
    <property type="entry name" value="LYSOZYME-LIKE PROTEIN-RELATED"/>
    <property type="match status" value="1"/>
</dbReference>
<feature type="domain" description="Methyl-accepting transducer" evidence="4">
    <location>
        <begin position="103"/>
        <end position="291"/>
    </location>
</feature>
<organism evidence="5 6">
    <name type="scientific">Nocardioides bruguierae</name>
    <dbReference type="NCBI Taxonomy" id="2945102"/>
    <lineage>
        <taxon>Bacteria</taxon>
        <taxon>Bacillati</taxon>
        <taxon>Actinomycetota</taxon>
        <taxon>Actinomycetes</taxon>
        <taxon>Propionibacteriales</taxon>
        <taxon>Nocardioidaceae</taxon>
        <taxon>Nocardioides</taxon>
    </lineage>
</organism>
<sequence>MTAIDLVLRRERSAPSTPGRNSDSCRAAMTFVAEIDEVCRRVGEGDLEARVTGRGCQEPEMQEARWAVNRVLDLFDAFVREAGASLLAATDPGNPRRFLEQGMPGSLREGARQINEGGDLIRSTAQVVAAATAERMALADGFEQAVVGVTSRVADAASGLSDATRQLTGNAQGVADQTEVARETIDSLNRAVQEIESVAKLIDTIASQTRLLALNATIEAARVGEAGKGFAVVAAEVKELATETSKATQQVTEQVTEIQGRTAHAVEVIGTVIATVSDMTGMVDSMSGVVDGHDGMTNSAHGLQGEVLTFLERIRSQD</sequence>
<dbReference type="Proteomes" id="UP001139485">
    <property type="component" value="Unassembled WGS sequence"/>
</dbReference>
<evidence type="ECO:0000256" key="3">
    <source>
        <dbReference type="PROSITE-ProRule" id="PRU00284"/>
    </source>
</evidence>
<dbReference type="GO" id="GO:0004888">
    <property type="term" value="F:transmembrane signaling receptor activity"/>
    <property type="evidence" value="ECO:0007669"/>
    <property type="project" value="InterPro"/>
</dbReference>